<sequence length="410" mass="46124">MRLVIIAFALALGGLAVSIEVDGTSINTCQPHDSVSFFEVLSGSGYEGETCVSLELRGYEPSGEWKGSKYCHSGFCIYWTRRHDIALVTKESRGHSIMDQVSQLSESPLFSLIDKQQEDDMFYESEIPGKGIGLIAKRLIRKGETVMKRQPSLLVQVETQARTDVHIRDILYDQAMDGMRDLDRSRVMGMMGSDLGDKIDKNCFRLRINADENSDGGDHYIGCYPDIARLNHDCRPSLVYVINNFTHSISAVRDIDAGEELSISYIRLLSPRAQRLTQLKHWDFSCSCAHCTMSSKDAATSDAHLRAIVGLERDLDNFKETVVMPETGAKLVELYQRERLHLYLSRAYAQAAINYATFGREDEAKEYARLALERLGIEPISNAEDVVSMTLLSENPRLHGAWEARLRAIK</sequence>
<protein>
    <recommendedName>
        <fullName evidence="2">SET domain-containing protein</fullName>
    </recommendedName>
</protein>
<dbReference type="PROSITE" id="PS50280">
    <property type="entry name" value="SET"/>
    <property type="match status" value="1"/>
</dbReference>
<organism evidence="3 4">
    <name type="scientific">Trichoderma harzianum</name>
    <name type="common">Hypocrea lixii</name>
    <dbReference type="NCBI Taxonomy" id="5544"/>
    <lineage>
        <taxon>Eukaryota</taxon>
        <taxon>Fungi</taxon>
        <taxon>Dikarya</taxon>
        <taxon>Ascomycota</taxon>
        <taxon>Pezizomycotina</taxon>
        <taxon>Sordariomycetes</taxon>
        <taxon>Hypocreomycetidae</taxon>
        <taxon>Hypocreales</taxon>
        <taxon>Hypocreaceae</taxon>
        <taxon>Trichoderma</taxon>
    </lineage>
</organism>
<dbReference type="PANTHER" id="PTHR47332:SF6">
    <property type="entry name" value="SET DOMAIN-CONTAINING PROTEIN"/>
    <property type="match status" value="1"/>
</dbReference>
<dbReference type="AlphaFoldDB" id="A0A0F9XKB0"/>
<dbReference type="CDD" id="cd20071">
    <property type="entry name" value="SET_SMYD"/>
    <property type="match status" value="1"/>
</dbReference>
<dbReference type="InterPro" id="IPR046341">
    <property type="entry name" value="SET_dom_sf"/>
</dbReference>
<reference evidence="4" key="1">
    <citation type="journal article" date="2015" name="Genome Announc.">
        <title>Draft whole-genome sequence of the biocontrol agent Trichoderma harzianum T6776.</title>
        <authorList>
            <person name="Baroncelli R."/>
            <person name="Piaggeschi G."/>
            <person name="Fiorini L."/>
            <person name="Bertolini E."/>
            <person name="Zapparata A."/>
            <person name="Pe M.E."/>
            <person name="Sarrocco S."/>
            <person name="Vannacci G."/>
        </authorList>
    </citation>
    <scope>NUCLEOTIDE SEQUENCE [LARGE SCALE GENOMIC DNA]</scope>
    <source>
        <strain evidence="4">T6776</strain>
    </source>
</reference>
<feature type="signal peptide" evidence="1">
    <location>
        <begin position="1"/>
        <end position="16"/>
    </location>
</feature>
<dbReference type="SUPFAM" id="SSF82199">
    <property type="entry name" value="SET domain"/>
    <property type="match status" value="1"/>
</dbReference>
<accession>A0A0F9XKB0</accession>
<evidence type="ECO:0000259" key="2">
    <source>
        <dbReference type="PROSITE" id="PS50280"/>
    </source>
</evidence>
<comment type="caution">
    <text evidence="3">The sequence shown here is derived from an EMBL/GenBank/DDBJ whole genome shotgun (WGS) entry which is preliminary data.</text>
</comment>
<feature type="chain" id="PRO_5002530173" description="SET domain-containing protein" evidence="1">
    <location>
        <begin position="17"/>
        <end position="410"/>
    </location>
</feature>
<dbReference type="SMART" id="SM00317">
    <property type="entry name" value="SET"/>
    <property type="match status" value="1"/>
</dbReference>
<dbReference type="OMA" id="HDCRPSL"/>
<dbReference type="Pfam" id="PF00856">
    <property type="entry name" value="SET"/>
    <property type="match status" value="1"/>
</dbReference>
<dbReference type="PANTHER" id="PTHR47332">
    <property type="entry name" value="SET DOMAIN-CONTAINING PROTEIN 5"/>
    <property type="match status" value="1"/>
</dbReference>
<dbReference type="InterPro" id="IPR001214">
    <property type="entry name" value="SET_dom"/>
</dbReference>
<feature type="domain" description="SET" evidence="2">
    <location>
        <begin position="118"/>
        <end position="266"/>
    </location>
</feature>
<dbReference type="Gene3D" id="2.170.270.10">
    <property type="entry name" value="SET domain"/>
    <property type="match status" value="1"/>
</dbReference>
<evidence type="ECO:0000313" key="3">
    <source>
        <dbReference type="EMBL" id="KKP04895.1"/>
    </source>
</evidence>
<dbReference type="InterPro" id="IPR053185">
    <property type="entry name" value="SET_domain_protein"/>
</dbReference>
<proteinExistence type="predicted"/>
<dbReference type="Proteomes" id="UP000034112">
    <property type="component" value="Unassembled WGS sequence"/>
</dbReference>
<evidence type="ECO:0000256" key="1">
    <source>
        <dbReference type="SAM" id="SignalP"/>
    </source>
</evidence>
<dbReference type="EMBL" id="JOKZ01000064">
    <property type="protein sequence ID" value="KKP04895.1"/>
    <property type="molecule type" value="Genomic_DNA"/>
</dbReference>
<keyword evidence="1" id="KW-0732">Signal</keyword>
<dbReference type="OrthoDB" id="265717at2759"/>
<gene>
    <name evidence="3" type="ORF">THAR02_02996</name>
</gene>
<evidence type="ECO:0000313" key="4">
    <source>
        <dbReference type="Proteomes" id="UP000034112"/>
    </source>
</evidence>
<name>A0A0F9XKB0_TRIHA</name>